<evidence type="ECO:0000313" key="3">
    <source>
        <dbReference type="Proteomes" id="UP000763557"/>
    </source>
</evidence>
<proteinExistence type="predicted"/>
<dbReference type="RefSeq" id="WP_173135294.1">
    <property type="nucleotide sequence ID" value="NZ_CBCSGW010000002.1"/>
</dbReference>
<evidence type="ECO:0000256" key="1">
    <source>
        <dbReference type="SAM" id="Phobius"/>
    </source>
</evidence>
<dbReference type="EMBL" id="JAAATY010000014">
    <property type="protein sequence ID" value="NRN67448.1"/>
    <property type="molecule type" value="Genomic_DNA"/>
</dbReference>
<keyword evidence="1" id="KW-1133">Transmembrane helix</keyword>
<feature type="transmembrane region" description="Helical" evidence="1">
    <location>
        <begin position="37"/>
        <end position="58"/>
    </location>
</feature>
<protein>
    <submittedName>
        <fullName evidence="2">Uncharacterized protein</fullName>
    </submittedName>
</protein>
<keyword evidence="1" id="KW-0812">Transmembrane</keyword>
<keyword evidence="1" id="KW-0472">Membrane</keyword>
<feature type="transmembrane region" description="Helical" evidence="1">
    <location>
        <begin position="12"/>
        <end position="31"/>
    </location>
</feature>
<evidence type="ECO:0000313" key="2">
    <source>
        <dbReference type="EMBL" id="NRN67448.1"/>
    </source>
</evidence>
<organism evidence="2 3">
    <name type="scientific">Kibdelosporangium persicum</name>
    <dbReference type="NCBI Taxonomy" id="2698649"/>
    <lineage>
        <taxon>Bacteria</taxon>
        <taxon>Bacillati</taxon>
        <taxon>Actinomycetota</taxon>
        <taxon>Actinomycetes</taxon>
        <taxon>Pseudonocardiales</taxon>
        <taxon>Pseudonocardiaceae</taxon>
        <taxon>Kibdelosporangium</taxon>
    </lineage>
</organism>
<comment type="caution">
    <text evidence="2">The sequence shown here is derived from an EMBL/GenBank/DDBJ whole genome shotgun (WGS) entry which is preliminary data.</text>
</comment>
<accession>A0ABX2F7W5</accession>
<sequence>MGEREIEVRRYYPWFVTAQLLPTALLTAWVLDARISSERIGVASVWLIVCIPVLIVAYRQARSRRDRPEVWAIIAMATNFPYALWTGWMVVERIDPWNTALTLVASTGITALGILIPWFVAWIAGRRARRA</sequence>
<reference evidence="2 3" key="1">
    <citation type="submission" date="2020-01" db="EMBL/GenBank/DDBJ databases">
        <title>Kibdelosporangium persica a novel Actinomycetes from a hot desert in Iran.</title>
        <authorList>
            <person name="Safaei N."/>
            <person name="Zaburannyi N."/>
            <person name="Mueller R."/>
            <person name="Wink J."/>
        </authorList>
    </citation>
    <scope>NUCLEOTIDE SEQUENCE [LARGE SCALE GENOMIC DNA]</scope>
    <source>
        <strain evidence="2 3">4NS15</strain>
    </source>
</reference>
<name>A0ABX2F7W5_9PSEU</name>
<feature type="transmembrane region" description="Helical" evidence="1">
    <location>
        <begin position="103"/>
        <end position="125"/>
    </location>
</feature>
<dbReference type="Proteomes" id="UP000763557">
    <property type="component" value="Unassembled WGS sequence"/>
</dbReference>
<feature type="transmembrane region" description="Helical" evidence="1">
    <location>
        <begin position="70"/>
        <end position="91"/>
    </location>
</feature>
<keyword evidence="3" id="KW-1185">Reference proteome</keyword>
<gene>
    <name evidence="2" type="ORF">GC106_46880</name>
</gene>